<proteinExistence type="predicted"/>
<dbReference type="SUPFAM" id="SSF54695">
    <property type="entry name" value="POZ domain"/>
    <property type="match status" value="1"/>
</dbReference>
<dbReference type="Gene3D" id="3.30.710.10">
    <property type="entry name" value="Potassium Channel Kv1.1, Chain A"/>
    <property type="match status" value="1"/>
</dbReference>
<dbReference type="Proteomes" id="UP000308730">
    <property type="component" value="Unassembled WGS sequence"/>
</dbReference>
<accession>A0A4S4N1T2</accession>
<dbReference type="OrthoDB" id="3199068at2759"/>
<dbReference type="Pfam" id="PF00651">
    <property type="entry name" value="BTB"/>
    <property type="match status" value="1"/>
</dbReference>
<dbReference type="AlphaFoldDB" id="A0A4S4N1T2"/>
<dbReference type="EMBL" id="SGPM01000014">
    <property type="protein sequence ID" value="THH32872.1"/>
    <property type="molecule type" value="Genomic_DNA"/>
</dbReference>
<organism evidence="2 3">
    <name type="scientific">Antrodiella citrinella</name>
    <dbReference type="NCBI Taxonomy" id="2447956"/>
    <lineage>
        <taxon>Eukaryota</taxon>
        <taxon>Fungi</taxon>
        <taxon>Dikarya</taxon>
        <taxon>Basidiomycota</taxon>
        <taxon>Agaricomycotina</taxon>
        <taxon>Agaricomycetes</taxon>
        <taxon>Polyporales</taxon>
        <taxon>Steccherinaceae</taxon>
        <taxon>Antrodiella</taxon>
    </lineage>
</organism>
<evidence type="ECO:0000259" key="1">
    <source>
        <dbReference type="PROSITE" id="PS50097"/>
    </source>
</evidence>
<dbReference type="InterPro" id="IPR011333">
    <property type="entry name" value="SKP1/BTB/POZ_sf"/>
</dbReference>
<feature type="domain" description="BTB" evidence="1">
    <location>
        <begin position="20"/>
        <end position="99"/>
    </location>
</feature>
<protein>
    <recommendedName>
        <fullName evidence="1">BTB domain-containing protein</fullName>
    </recommendedName>
</protein>
<comment type="caution">
    <text evidence="2">The sequence shown here is derived from an EMBL/GenBank/DDBJ whole genome shotgun (WGS) entry which is preliminary data.</text>
</comment>
<dbReference type="PROSITE" id="PS50097">
    <property type="entry name" value="BTB"/>
    <property type="match status" value="1"/>
</dbReference>
<name>A0A4S4N1T2_9APHY</name>
<keyword evidence="3" id="KW-1185">Reference proteome</keyword>
<evidence type="ECO:0000313" key="3">
    <source>
        <dbReference type="Proteomes" id="UP000308730"/>
    </source>
</evidence>
<reference evidence="2 3" key="1">
    <citation type="submission" date="2019-02" db="EMBL/GenBank/DDBJ databases">
        <title>Genome sequencing of the rare red list fungi Antrodiella citrinella (Flaviporus citrinellus).</title>
        <authorList>
            <person name="Buettner E."/>
            <person name="Kellner H."/>
        </authorList>
    </citation>
    <scope>NUCLEOTIDE SEQUENCE [LARGE SCALE GENOMIC DNA]</scope>
    <source>
        <strain evidence="2 3">DSM 108506</strain>
    </source>
</reference>
<gene>
    <name evidence="2" type="ORF">EUX98_g1342</name>
</gene>
<evidence type="ECO:0000313" key="2">
    <source>
        <dbReference type="EMBL" id="THH32872.1"/>
    </source>
</evidence>
<dbReference type="InterPro" id="IPR000210">
    <property type="entry name" value="BTB/POZ_dom"/>
</dbReference>
<sequence>MNGSPSPSKVRHEGYYMDDTFTIFLVENELFKVHRYYLDRESKYFREWQMIPRDIGMERIAPPNEGQVDDHPVWLPGVTAKEFEALLDYFYKGQVTLHSKPWILDLMSNSTRIDADVPWETLLAISTRLSFPNVRTEASRLEEYEMTPQHRLCLAHDYDVPGWRQLAYEELSVSPRSLEVEEAEKLGFATAMRIAKAREACLRLNPVPTYPDERVRLIVEAALKPASRAV</sequence>